<dbReference type="GeneID" id="28833912"/>
<dbReference type="EMBL" id="KV460206">
    <property type="protein sequence ID" value="OBU01854.2"/>
    <property type="molecule type" value="Genomic_DNA"/>
</dbReference>
<organism evidence="1 2">
    <name type="scientific">Pseudogymnoascus verrucosus</name>
    <dbReference type="NCBI Taxonomy" id="342668"/>
    <lineage>
        <taxon>Eukaryota</taxon>
        <taxon>Fungi</taxon>
        <taxon>Dikarya</taxon>
        <taxon>Ascomycota</taxon>
        <taxon>Pezizomycotina</taxon>
        <taxon>Leotiomycetes</taxon>
        <taxon>Thelebolales</taxon>
        <taxon>Thelebolaceae</taxon>
        <taxon>Pseudogymnoascus</taxon>
    </lineage>
</organism>
<proteinExistence type="predicted"/>
<dbReference type="RefSeq" id="XP_018135586.2">
    <property type="nucleotide sequence ID" value="XM_018270057.2"/>
</dbReference>
<name>A0A2P2SYC8_9PEZI</name>
<reference evidence="2" key="2">
    <citation type="journal article" date="2018" name="Nat. Commun.">
        <title>Extreme sensitivity to ultraviolet light in the fungal pathogen causing white-nose syndrome of bats.</title>
        <authorList>
            <person name="Palmer J.M."/>
            <person name="Drees K.P."/>
            <person name="Foster J.T."/>
            <person name="Lindner D.L."/>
        </authorList>
    </citation>
    <scope>NUCLEOTIDE SEQUENCE [LARGE SCALE GENOMIC DNA]</scope>
    <source>
        <strain evidence="2">UAMH 10579</strain>
    </source>
</reference>
<sequence length="130" mass="13651">MSSQTQTTAGPVERSVHLACATMGLAQLQAAPARRVPHSGHVALVDLVSVAVPQQALGFASMVKHLATASQLATLTPIVHPVRFALLTAVALKMFASVQHSVAVTHCAFVIGSSPRFLAQSWQPSAMRAF</sequence>
<evidence type="ECO:0000313" key="1">
    <source>
        <dbReference type="EMBL" id="OBU01854.2"/>
    </source>
</evidence>
<gene>
    <name evidence="1" type="ORF">VE01_00526</name>
</gene>
<dbReference type="AlphaFoldDB" id="A0A2P2SYC8"/>
<protein>
    <submittedName>
        <fullName evidence="1">Uncharacterized protein</fullName>
    </submittedName>
</protein>
<reference evidence="1 2" key="1">
    <citation type="submission" date="2016-03" db="EMBL/GenBank/DDBJ databases">
        <title>Comparative genomics of Pseudogymnoascus destructans, the fungus causing white-nose syndrome of bats.</title>
        <authorList>
            <person name="Palmer J.M."/>
            <person name="Drees K.P."/>
            <person name="Foster J.T."/>
            <person name="Lindner D.L."/>
        </authorList>
    </citation>
    <scope>NUCLEOTIDE SEQUENCE [LARGE SCALE GENOMIC DNA]</scope>
    <source>
        <strain evidence="1 2">UAMH 10579</strain>
    </source>
</reference>
<evidence type="ECO:0000313" key="2">
    <source>
        <dbReference type="Proteomes" id="UP000091956"/>
    </source>
</evidence>
<accession>A0A2P2SYC8</accession>
<keyword evidence="2" id="KW-1185">Reference proteome</keyword>
<dbReference type="Proteomes" id="UP000091956">
    <property type="component" value="Unassembled WGS sequence"/>
</dbReference>